<reference evidence="2 3" key="3">
    <citation type="journal article" date="2010" name="BMC Genomics">
        <title>Transcriptome sequencing and comparative analysis of cucumber flowers with different sex types.</title>
        <authorList>
            <person name="Guo S."/>
            <person name="Zheng Y."/>
            <person name="Joung J.G."/>
            <person name="Liu S."/>
            <person name="Zhang Z."/>
            <person name="Crasta O.R."/>
            <person name="Sobral B.W."/>
            <person name="Xu Y."/>
            <person name="Huang S."/>
            <person name="Fei Z."/>
        </authorList>
    </citation>
    <scope>NUCLEOTIDE SEQUENCE [LARGE SCALE GENOMIC DNA]</scope>
    <source>
        <strain evidence="3">cv. 9930</strain>
    </source>
</reference>
<reference evidence="2 3" key="2">
    <citation type="journal article" date="2009" name="PLoS ONE">
        <title>An integrated genetic and cytogenetic map of the cucumber genome.</title>
        <authorList>
            <person name="Ren Y."/>
            <person name="Zhang Z."/>
            <person name="Liu J."/>
            <person name="Staub J.E."/>
            <person name="Han Y."/>
            <person name="Cheng Z."/>
            <person name="Li X."/>
            <person name="Lu J."/>
            <person name="Miao H."/>
            <person name="Kang H."/>
            <person name="Xie B."/>
            <person name="Gu X."/>
            <person name="Wang X."/>
            <person name="Du Y."/>
            <person name="Jin W."/>
            <person name="Huang S."/>
        </authorList>
    </citation>
    <scope>NUCLEOTIDE SEQUENCE [LARGE SCALE GENOMIC DNA]</scope>
    <source>
        <strain evidence="3">cv. 9930</strain>
    </source>
</reference>
<dbReference type="EMBL" id="CM002926">
    <property type="protein sequence ID" value="KGN49728.1"/>
    <property type="molecule type" value="Genomic_DNA"/>
</dbReference>
<accession>A0A0A0KJH4</accession>
<gene>
    <name evidence="2" type="ORF">Csa_5G090890</name>
</gene>
<evidence type="ECO:0000256" key="1">
    <source>
        <dbReference type="SAM" id="MobiDB-lite"/>
    </source>
</evidence>
<feature type="region of interest" description="Disordered" evidence="1">
    <location>
        <begin position="1"/>
        <end position="29"/>
    </location>
</feature>
<dbReference type="Proteomes" id="UP000029981">
    <property type="component" value="Chromosome 5"/>
</dbReference>
<evidence type="ECO:0000313" key="3">
    <source>
        <dbReference type="Proteomes" id="UP000029981"/>
    </source>
</evidence>
<name>A0A0A0KJH4_CUCSA</name>
<reference evidence="2 3" key="1">
    <citation type="journal article" date="2009" name="Nat. Genet.">
        <title>The genome of the cucumber, Cucumis sativus L.</title>
        <authorList>
            <person name="Huang S."/>
            <person name="Li R."/>
            <person name="Zhang Z."/>
            <person name="Li L."/>
            <person name="Gu X."/>
            <person name="Fan W."/>
            <person name="Lucas W.J."/>
            <person name="Wang X."/>
            <person name="Xie B."/>
            <person name="Ni P."/>
            <person name="Ren Y."/>
            <person name="Zhu H."/>
            <person name="Li J."/>
            <person name="Lin K."/>
            <person name="Jin W."/>
            <person name="Fei Z."/>
            <person name="Li G."/>
            <person name="Staub J."/>
            <person name="Kilian A."/>
            <person name="van der Vossen E.A."/>
            <person name="Wu Y."/>
            <person name="Guo J."/>
            <person name="He J."/>
            <person name="Jia Z."/>
            <person name="Ren Y."/>
            <person name="Tian G."/>
            <person name="Lu Y."/>
            <person name="Ruan J."/>
            <person name="Qian W."/>
            <person name="Wang M."/>
            <person name="Huang Q."/>
            <person name="Li B."/>
            <person name="Xuan Z."/>
            <person name="Cao J."/>
            <person name="Asan"/>
            <person name="Wu Z."/>
            <person name="Zhang J."/>
            <person name="Cai Q."/>
            <person name="Bai Y."/>
            <person name="Zhao B."/>
            <person name="Han Y."/>
            <person name="Li Y."/>
            <person name="Li X."/>
            <person name="Wang S."/>
            <person name="Shi Q."/>
            <person name="Liu S."/>
            <person name="Cho W.K."/>
            <person name="Kim J.Y."/>
            <person name="Xu Y."/>
            <person name="Heller-Uszynska K."/>
            <person name="Miao H."/>
            <person name="Cheng Z."/>
            <person name="Zhang S."/>
            <person name="Wu J."/>
            <person name="Yang Y."/>
            <person name="Kang H."/>
            <person name="Li M."/>
            <person name="Liang H."/>
            <person name="Ren X."/>
            <person name="Shi Z."/>
            <person name="Wen M."/>
            <person name="Jian M."/>
            <person name="Yang H."/>
            <person name="Zhang G."/>
            <person name="Yang Z."/>
            <person name="Chen R."/>
            <person name="Liu S."/>
            <person name="Li J."/>
            <person name="Ma L."/>
            <person name="Liu H."/>
            <person name="Zhou Y."/>
            <person name="Zhao J."/>
            <person name="Fang X."/>
            <person name="Li G."/>
            <person name="Fang L."/>
            <person name="Li Y."/>
            <person name="Liu D."/>
            <person name="Zheng H."/>
            <person name="Zhang Y."/>
            <person name="Qin N."/>
            <person name="Li Z."/>
            <person name="Yang G."/>
            <person name="Yang S."/>
            <person name="Bolund L."/>
            <person name="Kristiansen K."/>
            <person name="Zheng H."/>
            <person name="Li S."/>
            <person name="Zhang X."/>
            <person name="Yang H."/>
            <person name="Wang J."/>
            <person name="Sun R."/>
            <person name="Zhang B."/>
            <person name="Jiang S."/>
            <person name="Wang J."/>
            <person name="Du Y."/>
            <person name="Li S."/>
        </authorList>
    </citation>
    <scope>NUCLEOTIDE SEQUENCE [LARGE SCALE GENOMIC DNA]</scope>
    <source>
        <strain evidence="3">cv. 9930</strain>
    </source>
</reference>
<keyword evidence="3" id="KW-1185">Reference proteome</keyword>
<sequence>MELLLGREREQDSLTNNYPTHYPSGMLGPRKGYRRRARIYLFSLTLGIQKSAPAHQCPPDISIRNE</sequence>
<proteinExistence type="predicted"/>
<protein>
    <submittedName>
        <fullName evidence="2">Uncharacterized protein</fullName>
    </submittedName>
</protein>
<dbReference type="Gramene" id="KGN49728">
    <property type="protein sequence ID" value="KGN49728"/>
    <property type="gene ID" value="Csa_5G090890"/>
</dbReference>
<feature type="compositionally biased region" description="Basic and acidic residues" evidence="1">
    <location>
        <begin position="1"/>
        <end position="12"/>
    </location>
</feature>
<organism evidence="2 3">
    <name type="scientific">Cucumis sativus</name>
    <name type="common">Cucumber</name>
    <dbReference type="NCBI Taxonomy" id="3659"/>
    <lineage>
        <taxon>Eukaryota</taxon>
        <taxon>Viridiplantae</taxon>
        <taxon>Streptophyta</taxon>
        <taxon>Embryophyta</taxon>
        <taxon>Tracheophyta</taxon>
        <taxon>Spermatophyta</taxon>
        <taxon>Magnoliopsida</taxon>
        <taxon>eudicotyledons</taxon>
        <taxon>Gunneridae</taxon>
        <taxon>Pentapetalae</taxon>
        <taxon>rosids</taxon>
        <taxon>fabids</taxon>
        <taxon>Cucurbitales</taxon>
        <taxon>Cucurbitaceae</taxon>
        <taxon>Benincaseae</taxon>
        <taxon>Cucumis</taxon>
    </lineage>
</organism>
<dbReference type="AlphaFoldDB" id="A0A0A0KJH4"/>
<evidence type="ECO:0000313" key="2">
    <source>
        <dbReference type="EMBL" id="KGN49728.1"/>
    </source>
</evidence>
<reference evidence="2 3" key="4">
    <citation type="journal article" date="2011" name="BMC Genomics">
        <title>RNA-Seq improves annotation of protein-coding genes in the cucumber genome.</title>
        <authorList>
            <person name="Li Z."/>
            <person name="Zhang Z."/>
            <person name="Yan P."/>
            <person name="Huang S."/>
            <person name="Fei Z."/>
            <person name="Lin K."/>
        </authorList>
    </citation>
    <scope>NUCLEOTIDE SEQUENCE [LARGE SCALE GENOMIC DNA]</scope>
    <source>
        <strain evidence="3">cv. 9930</strain>
    </source>
</reference>